<dbReference type="EMBL" id="CP001322">
    <property type="protein sequence ID" value="ACL05752.1"/>
    <property type="molecule type" value="Genomic_DNA"/>
</dbReference>
<gene>
    <name evidence="3" type="ordered locus">Dalk_4067</name>
</gene>
<keyword evidence="1" id="KW-0472">Membrane</keyword>
<name>B8FM19_DESAL</name>
<feature type="transmembrane region" description="Helical" evidence="1">
    <location>
        <begin position="454"/>
        <end position="474"/>
    </location>
</feature>
<keyword evidence="4" id="KW-1185">Reference proteome</keyword>
<feature type="signal peptide" evidence="2">
    <location>
        <begin position="1"/>
        <end position="22"/>
    </location>
</feature>
<dbReference type="RefSeq" id="WP_015948800.1">
    <property type="nucleotide sequence ID" value="NC_011768.1"/>
</dbReference>
<feature type="transmembrane region" description="Helical" evidence="1">
    <location>
        <begin position="568"/>
        <end position="593"/>
    </location>
</feature>
<keyword evidence="2" id="KW-0732">Signal</keyword>
<evidence type="ECO:0000256" key="2">
    <source>
        <dbReference type="SAM" id="SignalP"/>
    </source>
</evidence>
<organism evidence="3 4">
    <name type="scientific">Desulfatibacillum aliphaticivorans</name>
    <dbReference type="NCBI Taxonomy" id="218208"/>
    <lineage>
        <taxon>Bacteria</taxon>
        <taxon>Pseudomonadati</taxon>
        <taxon>Thermodesulfobacteriota</taxon>
        <taxon>Desulfobacteria</taxon>
        <taxon>Desulfobacterales</taxon>
        <taxon>Desulfatibacillaceae</taxon>
        <taxon>Desulfatibacillum</taxon>
    </lineage>
</organism>
<dbReference type="KEGG" id="dal:Dalk_4067"/>
<protein>
    <submittedName>
        <fullName evidence="3">Uncharacterized protein</fullName>
    </submittedName>
</protein>
<evidence type="ECO:0000256" key="1">
    <source>
        <dbReference type="SAM" id="Phobius"/>
    </source>
</evidence>
<proteinExistence type="predicted"/>
<feature type="transmembrane region" description="Helical" evidence="1">
    <location>
        <begin position="418"/>
        <end position="442"/>
    </location>
</feature>
<feature type="transmembrane region" description="Helical" evidence="1">
    <location>
        <begin position="521"/>
        <end position="548"/>
    </location>
</feature>
<sequence length="638" mass="69776">MPHSLKLILAAALCLLALPACKARNNGGPDAAPDVEFTRQGLTLQFENPVPVSMVEVLDSQGGVVLRQRFQGKPKKSLSLPMSWEPQALYTVQTGLKEGAVKTNVRAPRELLQGAAVHFAVPYSGRETPFSLKCLEESGEKSSSAVQGAAVTGGLILRHYGHVPADYAMTISLPGELALLELPQDAKVVEEEDGRTLYLHTRMEAYSQLAYFVFRVMAEGNAPVTCRARVVRKDGAGESVYTRVVVLSPIPMKEFRRRVQAANAQAPVSAKGLFDAKNQPDTLFFGTKIFRQLGRVLGTTPPPQNNFAPYTHQAVSLYNSGKEELSVLVTSRIVAHQTDRTPEAFYPPDRLTGKLKDQSAAVSATLPPQQSTTVIIPIFINGTPNPGTYDRKISIYPMGASLPVHEIVRPLYVTGTNLIAACVVCGSLILSLGGLIFFVLNFKKLIASASVQDLVVISFFGAVTFAGVNVPLRIFNSVITALFGPFAVLVLGFFNDLVYFSMLIALLRLIPRPGMATLTYLVRYLLAGMMLGGFHVLDFLYMGTALVLKESALYASGITRKGDQFEWTWFNTLAAALLLGAADALLNASSVYLHVIFYRLYFARWYIFLSILFNGFVYTGIGVYFGKRFSNTLKMVQE</sequence>
<keyword evidence="1" id="KW-0812">Transmembrane</keyword>
<dbReference type="HOGENOM" id="CLU_428801_0_0_7"/>
<accession>B8FM19</accession>
<keyword evidence="1" id="KW-1133">Transmembrane helix</keyword>
<feature type="chain" id="PRO_5002871887" evidence="2">
    <location>
        <begin position="23"/>
        <end position="638"/>
    </location>
</feature>
<feature type="transmembrane region" description="Helical" evidence="1">
    <location>
        <begin position="486"/>
        <end position="509"/>
    </location>
</feature>
<dbReference type="AlphaFoldDB" id="B8FM19"/>
<evidence type="ECO:0000313" key="3">
    <source>
        <dbReference type="EMBL" id="ACL05752.1"/>
    </source>
</evidence>
<dbReference type="Proteomes" id="UP000000739">
    <property type="component" value="Chromosome"/>
</dbReference>
<reference evidence="3 4" key="1">
    <citation type="journal article" date="2012" name="Environ. Microbiol.">
        <title>The genome sequence of Desulfatibacillum alkenivorans AK-01: a blueprint for anaerobic alkane oxidation.</title>
        <authorList>
            <person name="Callaghan A.V."/>
            <person name="Morris B.E."/>
            <person name="Pereira I.A."/>
            <person name="McInerney M.J."/>
            <person name="Austin R.N."/>
            <person name="Groves J.T."/>
            <person name="Kukor J.J."/>
            <person name="Suflita J.M."/>
            <person name="Young L.Y."/>
            <person name="Zylstra G.J."/>
            <person name="Wawrik B."/>
        </authorList>
    </citation>
    <scope>NUCLEOTIDE SEQUENCE [LARGE SCALE GENOMIC DNA]</scope>
    <source>
        <strain evidence="3 4">AK-01</strain>
    </source>
</reference>
<feature type="transmembrane region" description="Helical" evidence="1">
    <location>
        <begin position="605"/>
        <end position="625"/>
    </location>
</feature>
<evidence type="ECO:0000313" key="4">
    <source>
        <dbReference type="Proteomes" id="UP000000739"/>
    </source>
</evidence>
<dbReference type="eggNOG" id="COG1361">
    <property type="taxonomic scope" value="Bacteria"/>
</dbReference>